<sequence>MSGEDFALFTLAETTKKYVKTIQSDQPPFLDRETSVRNGYLNGGTLFHRKPLRFSEPKMTKLRNRLKKMNCFKTEEEEIIMMEMPRHKSIDIGVGFARRMSLFLFTKKTVCVHPYHPFTPAQSSRKFFMSNDD</sequence>
<evidence type="ECO:0000313" key="2">
    <source>
        <dbReference type="Proteomes" id="UP000838756"/>
    </source>
</evidence>
<organism evidence="1 2">
    <name type="scientific">Pararge aegeria aegeria</name>
    <dbReference type="NCBI Taxonomy" id="348720"/>
    <lineage>
        <taxon>Eukaryota</taxon>
        <taxon>Metazoa</taxon>
        <taxon>Ecdysozoa</taxon>
        <taxon>Arthropoda</taxon>
        <taxon>Hexapoda</taxon>
        <taxon>Insecta</taxon>
        <taxon>Pterygota</taxon>
        <taxon>Neoptera</taxon>
        <taxon>Endopterygota</taxon>
        <taxon>Lepidoptera</taxon>
        <taxon>Glossata</taxon>
        <taxon>Ditrysia</taxon>
        <taxon>Papilionoidea</taxon>
        <taxon>Nymphalidae</taxon>
        <taxon>Satyrinae</taxon>
        <taxon>Satyrini</taxon>
        <taxon>Parargina</taxon>
        <taxon>Pararge</taxon>
    </lineage>
</organism>
<comment type="caution">
    <text evidence="1">The sequence shown here is derived from an EMBL/GenBank/DDBJ whole genome shotgun (WGS) entry which is preliminary data.</text>
</comment>
<keyword evidence="2" id="KW-1185">Reference proteome</keyword>
<dbReference type="Proteomes" id="UP000838756">
    <property type="component" value="Unassembled WGS sequence"/>
</dbReference>
<dbReference type="OrthoDB" id="7290226at2759"/>
<proteinExistence type="predicted"/>
<evidence type="ECO:0000313" key="1">
    <source>
        <dbReference type="EMBL" id="CAH2243345.1"/>
    </source>
</evidence>
<reference evidence="1" key="1">
    <citation type="submission" date="2022-03" db="EMBL/GenBank/DDBJ databases">
        <authorList>
            <person name="Lindestad O."/>
        </authorList>
    </citation>
    <scope>NUCLEOTIDE SEQUENCE</scope>
</reference>
<dbReference type="EMBL" id="CAKXAJ010025742">
    <property type="protein sequence ID" value="CAH2243345.1"/>
    <property type="molecule type" value="Genomic_DNA"/>
</dbReference>
<gene>
    <name evidence="1" type="primary">jg21385</name>
    <name evidence="1" type="ORF">PAEG_LOCUS19494</name>
</gene>
<accession>A0A8S4S0X1</accession>
<dbReference type="AlphaFoldDB" id="A0A8S4S0X1"/>
<name>A0A8S4S0X1_9NEOP</name>
<protein>
    <submittedName>
        <fullName evidence="1">Jg21385 protein</fullName>
    </submittedName>
</protein>